<dbReference type="Proteomes" id="UP001219518">
    <property type="component" value="Unassembled WGS sequence"/>
</dbReference>
<evidence type="ECO:0000256" key="3">
    <source>
        <dbReference type="SAM" id="MobiDB-lite"/>
    </source>
</evidence>
<dbReference type="GO" id="GO:0007059">
    <property type="term" value="P:chromosome segregation"/>
    <property type="evidence" value="ECO:0007669"/>
    <property type="project" value="UniProtKB-KW"/>
</dbReference>
<dbReference type="SUPFAM" id="SSF117916">
    <property type="entry name" value="Fe-S cluster assembly (FSCA) domain-like"/>
    <property type="match status" value="1"/>
</dbReference>
<organism evidence="5 6">
    <name type="scientific">Frankliniella fusca</name>
    <dbReference type="NCBI Taxonomy" id="407009"/>
    <lineage>
        <taxon>Eukaryota</taxon>
        <taxon>Metazoa</taxon>
        <taxon>Ecdysozoa</taxon>
        <taxon>Arthropoda</taxon>
        <taxon>Hexapoda</taxon>
        <taxon>Insecta</taxon>
        <taxon>Pterygota</taxon>
        <taxon>Neoptera</taxon>
        <taxon>Paraneoptera</taxon>
        <taxon>Thysanoptera</taxon>
        <taxon>Terebrantia</taxon>
        <taxon>Thripoidea</taxon>
        <taxon>Thripidae</taxon>
        <taxon>Frankliniella</taxon>
    </lineage>
</organism>
<dbReference type="InterPro" id="IPR039796">
    <property type="entry name" value="MIP18"/>
</dbReference>
<evidence type="ECO:0000259" key="4">
    <source>
        <dbReference type="Pfam" id="PF01883"/>
    </source>
</evidence>
<dbReference type="PANTHER" id="PTHR12377">
    <property type="entry name" value="CYTOSOLIC IRON-SULFUR ASSEMBLY COMPONENT 2B-RELATED"/>
    <property type="match status" value="1"/>
</dbReference>
<feature type="compositionally biased region" description="Polar residues" evidence="3">
    <location>
        <begin position="1"/>
        <end position="19"/>
    </location>
</feature>
<dbReference type="GO" id="GO:0097361">
    <property type="term" value="C:cytosolic [4Fe-4S] assembly targeting complex"/>
    <property type="evidence" value="ECO:0007669"/>
    <property type="project" value="TreeGrafter"/>
</dbReference>
<dbReference type="Pfam" id="PF01883">
    <property type="entry name" value="FeS_assembly_P"/>
    <property type="match status" value="1"/>
</dbReference>
<comment type="caution">
    <text evidence="5">The sequence shown here is derived from an EMBL/GenBank/DDBJ whole genome shotgun (WGS) entry which is preliminary data.</text>
</comment>
<dbReference type="InterPro" id="IPR002744">
    <property type="entry name" value="MIP18-like"/>
</dbReference>
<gene>
    <name evidence="5" type="ORF">KUF71_015515</name>
</gene>
<dbReference type="FunFam" id="3.30.300.130:FF:000005">
    <property type="entry name" value="Mitotic spindle-associated mmxd complex subunit"/>
    <property type="match status" value="1"/>
</dbReference>
<keyword evidence="6" id="KW-1185">Reference proteome</keyword>
<name>A0AAE1HTM4_9NEOP</name>
<dbReference type="Gene3D" id="6.10.250.1280">
    <property type="match status" value="1"/>
</dbReference>
<dbReference type="EMBL" id="JAHWGI010001279">
    <property type="protein sequence ID" value="KAK3927209.1"/>
    <property type="molecule type" value="Genomic_DNA"/>
</dbReference>
<dbReference type="InterPro" id="IPR034904">
    <property type="entry name" value="FSCA_dom_sf"/>
</dbReference>
<sequence length="171" mass="19100">MTPSTGSPVLENKNPTLYQRTADREITPEELDDTVVDPFDAREIFDLIRNITDPEHPLSLEELNVVEERLCQVDDQSNTVDVTFTPTIPHCSMATLIGLCIRVKLLHSLPTRFKVTVKISPGAHVSEAAINKQLADKERVAAALENNHLIKVINECIFAAKPTFSKIERVD</sequence>
<evidence type="ECO:0000313" key="6">
    <source>
        <dbReference type="Proteomes" id="UP001219518"/>
    </source>
</evidence>
<dbReference type="Gene3D" id="3.30.300.130">
    <property type="entry name" value="Fe-S cluster assembly (FSCA)"/>
    <property type="match status" value="1"/>
</dbReference>
<evidence type="ECO:0000256" key="2">
    <source>
        <dbReference type="ARBA" id="ARBA00022829"/>
    </source>
</evidence>
<reference evidence="5" key="1">
    <citation type="submission" date="2021-07" db="EMBL/GenBank/DDBJ databases">
        <authorList>
            <person name="Catto M.A."/>
            <person name="Jacobson A."/>
            <person name="Kennedy G."/>
            <person name="Labadie P."/>
            <person name="Hunt B.G."/>
            <person name="Srinivasan R."/>
        </authorList>
    </citation>
    <scope>NUCLEOTIDE SEQUENCE</scope>
    <source>
        <strain evidence="5">PL_HMW_Pooled</strain>
        <tissue evidence="5">Head</tissue>
    </source>
</reference>
<dbReference type="PANTHER" id="PTHR12377:SF0">
    <property type="entry name" value="CYTOSOLIC IRON-SULFUR ASSEMBLY COMPONENT 2B"/>
    <property type="match status" value="1"/>
</dbReference>
<reference evidence="5" key="2">
    <citation type="journal article" date="2023" name="BMC Genomics">
        <title>Pest status, molecular evolution, and epigenetic factors derived from the genome assembly of Frankliniella fusca, a thysanopteran phytovirus vector.</title>
        <authorList>
            <person name="Catto M.A."/>
            <person name="Labadie P.E."/>
            <person name="Jacobson A.L."/>
            <person name="Kennedy G.G."/>
            <person name="Srinivasan R."/>
            <person name="Hunt B.G."/>
        </authorList>
    </citation>
    <scope>NUCLEOTIDE SEQUENCE</scope>
    <source>
        <strain evidence="5">PL_HMW_Pooled</strain>
    </source>
</reference>
<feature type="domain" description="MIP18 family-like" evidence="4">
    <location>
        <begin position="43"/>
        <end position="118"/>
    </location>
</feature>
<proteinExistence type="inferred from homology"/>
<evidence type="ECO:0000313" key="5">
    <source>
        <dbReference type="EMBL" id="KAK3927209.1"/>
    </source>
</evidence>
<accession>A0AAE1HTM4</accession>
<protein>
    <submittedName>
        <fullName evidence="5">MIP18 family protein galla-2</fullName>
    </submittedName>
</protein>
<keyword evidence="2" id="KW-0159">Chromosome partition</keyword>
<evidence type="ECO:0000256" key="1">
    <source>
        <dbReference type="ARBA" id="ARBA00010381"/>
    </source>
</evidence>
<dbReference type="AlphaFoldDB" id="A0AAE1HTM4"/>
<feature type="region of interest" description="Disordered" evidence="3">
    <location>
        <begin position="1"/>
        <end position="25"/>
    </location>
</feature>
<comment type="similarity">
    <text evidence="1">Belongs to the MIP18 family.</text>
</comment>
<dbReference type="GO" id="GO:0051604">
    <property type="term" value="P:protein maturation"/>
    <property type="evidence" value="ECO:0007669"/>
    <property type="project" value="InterPro"/>
</dbReference>